<comment type="caution">
    <text evidence="7">The sequence shown here is derived from an EMBL/GenBank/DDBJ whole genome shotgun (WGS) entry which is preliminary data.</text>
</comment>
<dbReference type="NCBIfam" id="NF004079">
    <property type="entry name" value="PRK05584.1"/>
    <property type="match status" value="1"/>
</dbReference>
<keyword evidence="4 7" id="KW-0378">Hydrolase</keyword>
<dbReference type="InterPro" id="IPR010049">
    <property type="entry name" value="MTA_SAH_Nsdase"/>
</dbReference>
<evidence type="ECO:0000256" key="2">
    <source>
        <dbReference type="ARBA" id="ARBA00011974"/>
    </source>
</evidence>
<dbReference type="SUPFAM" id="SSF53167">
    <property type="entry name" value="Purine and uridine phosphorylases"/>
    <property type="match status" value="1"/>
</dbReference>
<evidence type="ECO:0000256" key="3">
    <source>
        <dbReference type="ARBA" id="ARBA00022605"/>
    </source>
</evidence>
<evidence type="ECO:0000256" key="4">
    <source>
        <dbReference type="ARBA" id="ARBA00022801"/>
    </source>
</evidence>
<dbReference type="InterPro" id="IPR035994">
    <property type="entry name" value="Nucleoside_phosphorylase_sf"/>
</dbReference>
<evidence type="ECO:0000259" key="6">
    <source>
        <dbReference type="Pfam" id="PF01048"/>
    </source>
</evidence>
<evidence type="ECO:0000313" key="8">
    <source>
        <dbReference type="Proteomes" id="UP001629536"/>
    </source>
</evidence>
<dbReference type="PANTHER" id="PTHR46832">
    <property type="entry name" value="5'-METHYLTHIOADENOSINE/S-ADENOSYLHOMOCYSTEINE NUCLEOSIDASE"/>
    <property type="match status" value="1"/>
</dbReference>
<comment type="pathway">
    <text evidence="1">Amino-acid biosynthesis; L-methionine biosynthesis via salvage pathway; S-methyl-5-thio-alpha-D-ribose 1-phosphate from S-methyl-5'-thioadenosine (hydrolase route): step 1/2.</text>
</comment>
<gene>
    <name evidence="7" type="ORF">ABGF40_06415</name>
</gene>
<sequence>MLCGIIGAMPKEVEAIKEKMLNIKEENIQGVDFYFGKINNHDVILTKSGVGKVNASIITTLMIMTYHPDYIVNIGTAGGMLKEQNTLDIVISENVIQHDFDTSYIDGKAGIGITTKSDELLRNKVKESFKKNKVDFNIYFGDIISGDVFVGEEVKVLELKEKFPTAIACEMEAAAIGYTCDRFNIPFIIIRSLSDIVYHNNSNIDFMKNVEITSKRSADMLEEFLK</sequence>
<name>A0ABW9F8L0_9FIRM</name>
<accession>A0ABW9F8L0</accession>
<dbReference type="Pfam" id="PF01048">
    <property type="entry name" value="PNP_UDP_1"/>
    <property type="match status" value="1"/>
</dbReference>
<keyword evidence="5" id="KW-0486">Methionine biosynthesis</keyword>
<dbReference type="RefSeq" id="WP_408126787.1">
    <property type="nucleotide sequence ID" value="NZ_JBFNFH010000015.1"/>
</dbReference>
<proteinExistence type="predicted"/>
<reference evidence="7 8" key="1">
    <citation type="journal article" date="2024" name="Front. Microbiol.">
        <title>Pangenomic and biochemical analyses of Helcococcus ovis reveal widespread tetracycline resistance and a novel bacterial species, Helcococcus bovis.</title>
        <authorList>
            <person name="Cunha F."/>
            <person name="Zhai Y."/>
            <person name="Casaro S."/>
            <person name="Jones K.L."/>
            <person name="Hernandez M."/>
            <person name="Bisinotto R.S."/>
            <person name="Kariyawasam S."/>
            <person name="Brown M.B."/>
            <person name="Phillips A."/>
            <person name="Jeong K.C."/>
            <person name="Galvao K.N."/>
        </authorList>
    </citation>
    <scope>NUCLEOTIDE SEQUENCE [LARGE SCALE GENOMIC DNA]</scope>
    <source>
        <strain evidence="7 8">KG197</strain>
    </source>
</reference>
<keyword evidence="3" id="KW-0028">Amino-acid biosynthesis</keyword>
<dbReference type="EMBL" id="JBFNFH010000015">
    <property type="protein sequence ID" value="MFM1525308.1"/>
    <property type="molecule type" value="Genomic_DNA"/>
</dbReference>
<feature type="domain" description="Nucleoside phosphorylase" evidence="6">
    <location>
        <begin position="4"/>
        <end position="226"/>
    </location>
</feature>
<dbReference type="InterPro" id="IPR000845">
    <property type="entry name" value="Nucleoside_phosphorylase_d"/>
</dbReference>
<evidence type="ECO:0000256" key="1">
    <source>
        <dbReference type="ARBA" id="ARBA00004945"/>
    </source>
</evidence>
<keyword evidence="8" id="KW-1185">Reference proteome</keyword>
<dbReference type="NCBIfam" id="TIGR01704">
    <property type="entry name" value="MTA_SAH-Nsdase"/>
    <property type="match status" value="1"/>
</dbReference>
<protein>
    <recommendedName>
        <fullName evidence="2">adenosylhomocysteine nucleosidase</fullName>
        <ecNumber evidence="2">3.2.2.9</ecNumber>
    </recommendedName>
</protein>
<dbReference type="Gene3D" id="3.40.50.1580">
    <property type="entry name" value="Nucleoside phosphorylase domain"/>
    <property type="match status" value="1"/>
</dbReference>
<organism evidence="7 8">
    <name type="scientific">Helcococcus bovis</name>
    <dbReference type="NCBI Taxonomy" id="3153252"/>
    <lineage>
        <taxon>Bacteria</taxon>
        <taxon>Bacillati</taxon>
        <taxon>Bacillota</taxon>
        <taxon>Tissierellia</taxon>
        <taxon>Tissierellales</taxon>
        <taxon>Peptoniphilaceae</taxon>
        <taxon>Helcococcus</taxon>
    </lineage>
</organism>
<dbReference type="CDD" id="cd09008">
    <property type="entry name" value="MTAN"/>
    <property type="match status" value="1"/>
</dbReference>
<dbReference type="PANTHER" id="PTHR46832:SF1">
    <property type="entry name" value="5'-METHYLTHIOADENOSINE_S-ADENOSYLHOMOCYSTEINE NUCLEOSIDASE"/>
    <property type="match status" value="1"/>
</dbReference>
<dbReference type="Proteomes" id="UP001629536">
    <property type="component" value="Unassembled WGS sequence"/>
</dbReference>
<evidence type="ECO:0000313" key="7">
    <source>
        <dbReference type="EMBL" id="MFM1525308.1"/>
    </source>
</evidence>
<dbReference type="EC" id="3.2.2.9" evidence="2"/>
<keyword evidence="7" id="KW-0326">Glycosidase</keyword>
<dbReference type="GO" id="GO:0008782">
    <property type="term" value="F:adenosylhomocysteine nucleosidase activity"/>
    <property type="evidence" value="ECO:0007669"/>
    <property type="project" value="UniProtKB-EC"/>
</dbReference>
<evidence type="ECO:0000256" key="5">
    <source>
        <dbReference type="ARBA" id="ARBA00023167"/>
    </source>
</evidence>